<keyword evidence="1" id="KW-0472">Membrane</keyword>
<name>A0ABW0G250_9PROT</name>
<proteinExistence type="predicted"/>
<evidence type="ECO:0000313" key="2">
    <source>
        <dbReference type="EMBL" id="MFC5354806.1"/>
    </source>
</evidence>
<gene>
    <name evidence="2" type="ORF">ACFPMG_07275</name>
</gene>
<sequence>MESTCEFPKAILTDAESSRVHWASDFLGCAKDEAIRLFCQVKSFLLDRKQILENLKSDVLEKWDTEGKASKALVTMTSGAMAGVGVAFSKPLGVAMSTFIGGALAPATITALVVVVGVLVLFMSVPAIPGALMDLSQAVKERLKLEAK</sequence>
<dbReference type="RefSeq" id="WP_376994807.1">
    <property type="nucleotide sequence ID" value="NZ_JBHSLC010000010.1"/>
</dbReference>
<keyword evidence="1" id="KW-1133">Transmembrane helix</keyword>
<feature type="transmembrane region" description="Helical" evidence="1">
    <location>
        <begin position="72"/>
        <end position="89"/>
    </location>
</feature>
<evidence type="ECO:0000313" key="3">
    <source>
        <dbReference type="Proteomes" id="UP001596166"/>
    </source>
</evidence>
<protein>
    <submittedName>
        <fullName evidence="2">Uncharacterized protein</fullName>
    </submittedName>
</protein>
<dbReference type="Proteomes" id="UP001596166">
    <property type="component" value="Unassembled WGS sequence"/>
</dbReference>
<accession>A0ABW0G250</accession>
<comment type="caution">
    <text evidence="2">The sequence shown here is derived from an EMBL/GenBank/DDBJ whole genome shotgun (WGS) entry which is preliminary data.</text>
</comment>
<dbReference type="EMBL" id="JBHSLC010000010">
    <property type="protein sequence ID" value="MFC5354806.1"/>
    <property type="molecule type" value="Genomic_DNA"/>
</dbReference>
<keyword evidence="3" id="KW-1185">Reference proteome</keyword>
<keyword evidence="1" id="KW-0812">Transmembrane</keyword>
<reference evidence="3" key="1">
    <citation type="journal article" date="2019" name="Int. J. Syst. Evol. Microbiol.">
        <title>The Global Catalogue of Microorganisms (GCM) 10K type strain sequencing project: providing services to taxonomists for standard genome sequencing and annotation.</title>
        <authorList>
            <consortium name="The Broad Institute Genomics Platform"/>
            <consortium name="The Broad Institute Genome Sequencing Center for Infectious Disease"/>
            <person name="Wu L."/>
            <person name="Ma J."/>
        </authorList>
    </citation>
    <scope>NUCLEOTIDE SEQUENCE [LARGE SCALE GENOMIC DNA]</scope>
    <source>
        <strain evidence="3">CCUG 58760</strain>
    </source>
</reference>
<feature type="transmembrane region" description="Helical" evidence="1">
    <location>
        <begin position="109"/>
        <end position="132"/>
    </location>
</feature>
<evidence type="ECO:0000256" key="1">
    <source>
        <dbReference type="SAM" id="Phobius"/>
    </source>
</evidence>
<organism evidence="2 3">
    <name type="scientific">Azospirillum himalayense</name>
    <dbReference type="NCBI Taxonomy" id="654847"/>
    <lineage>
        <taxon>Bacteria</taxon>
        <taxon>Pseudomonadati</taxon>
        <taxon>Pseudomonadota</taxon>
        <taxon>Alphaproteobacteria</taxon>
        <taxon>Rhodospirillales</taxon>
        <taxon>Azospirillaceae</taxon>
        <taxon>Azospirillum</taxon>
    </lineage>
</organism>